<protein>
    <recommendedName>
        <fullName evidence="6">Aminodeoxychorismate lyase</fullName>
    </recommendedName>
</protein>
<keyword evidence="5" id="KW-1185">Reference proteome</keyword>
<evidence type="ECO:0000313" key="5">
    <source>
        <dbReference type="Proteomes" id="UP000009875"/>
    </source>
</evidence>
<dbReference type="GO" id="GO:0003824">
    <property type="term" value="F:catalytic activity"/>
    <property type="evidence" value="ECO:0007669"/>
    <property type="project" value="InterPro"/>
</dbReference>
<dbReference type="STRING" id="883081.HMPREF9698_01159"/>
<evidence type="ECO:0008006" key="6">
    <source>
        <dbReference type="Google" id="ProtNLM"/>
    </source>
</evidence>
<dbReference type="eggNOG" id="COG0115">
    <property type="taxonomic scope" value="Bacteria"/>
</dbReference>
<dbReference type="InterPro" id="IPR043131">
    <property type="entry name" value="BCAT-like_N"/>
</dbReference>
<dbReference type="PANTHER" id="PTHR42743">
    <property type="entry name" value="AMINO-ACID AMINOTRANSFERASE"/>
    <property type="match status" value="1"/>
</dbReference>
<dbReference type="OrthoDB" id="9805628at2"/>
<dbReference type="InterPro" id="IPR001544">
    <property type="entry name" value="Aminotrans_IV"/>
</dbReference>
<accession>K9EC89</accession>
<comment type="similarity">
    <text evidence="2">Belongs to the class-IV pyridoxal-phosphate-dependent aminotransferase family.</text>
</comment>
<evidence type="ECO:0000313" key="4">
    <source>
        <dbReference type="EMBL" id="EKU93411.1"/>
    </source>
</evidence>
<dbReference type="AlphaFoldDB" id="K9EC89"/>
<dbReference type="InterPro" id="IPR050571">
    <property type="entry name" value="Class-IV_PLP-Dep_Aminotrnsfr"/>
</dbReference>
<proteinExistence type="inferred from homology"/>
<evidence type="ECO:0000256" key="1">
    <source>
        <dbReference type="ARBA" id="ARBA00001933"/>
    </source>
</evidence>
<dbReference type="GO" id="GO:0046394">
    <property type="term" value="P:carboxylic acid biosynthetic process"/>
    <property type="evidence" value="ECO:0007669"/>
    <property type="project" value="UniProtKB-ARBA"/>
</dbReference>
<dbReference type="Pfam" id="PF01063">
    <property type="entry name" value="Aminotran_4"/>
    <property type="match status" value="1"/>
</dbReference>
<sequence>MKIEFDQGFSFGKGAFETIKVVGNRPLFLQAHLSRLASSLEFFGIEQELDQDRIFDYINQVDGDNFALKLMVSDDNFILTHRPDPYQDNQGKFHLTISNVQRNTTSKLIYHKSLAYYENILEDHLAKDQGFDTALFVNESGQLAETCFANIFLVKDGKIYTPALSSGLLAGTMRAYLLENYAIEEAVIPAQDLASFDECFISNALMGVRNVAVIDDYTYPNDQVSQAIQTDLAKFGFR</sequence>
<comment type="caution">
    <text evidence="4">The sequence shown here is derived from an EMBL/GenBank/DDBJ whole genome shotgun (WGS) entry which is preliminary data.</text>
</comment>
<dbReference type="PANTHER" id="PTHR42743:SF11">
    <property type="entry name" value="AMINODEOXYCHORISMATE LYASE"/>
    <property type="match status" value="1"/>
</dbReference>
<dbReference type="Proteomes" id="UP000009875">
    <property type="component" value="Unassembled WGS sequence"/>
</dbReference>
<dbReference type="GO" id="GO:0008652">
    <property type="term" value="P:amino acid biosynthetic process"/>
    <property type="evidence" value="ECO:0007669"/>
    <property type="project" value="UniProtKB-ARBA"/>
</dbReference>
<organism evidence="4 5">
    <name type="scientific">Alloiococcus otitis ATCC 51267</name>
    <dbReference type="NCBI Taxonomy" id="883081"/>
    <lineage>
        <taxon>Bacteria</taxon>
        <taxon>Bacillati</taxon>
        <taxon>Bacillota</taxon>
        <taxon>Bacilli</taxon>
        <taxon>Lactobacillales</taxon>
        <taxon>Carnobacteriaceae</taxon>
        <taxon>Alloiococcus</taxon>
    </lineage>
</organism>
<dbReference type="InterPro" id="IPR043132">
    <property type="entry name" value="BCAT-like_C"/>
</dbReference>
<name>K9EC89_9LACT</name>
<dbReference type="RefSeq" id="WP_003778301.1">
    <property type="nucleotide sequence ID" value="NZ_JH992959.1"/>
</dbReference>
<gene>
    <name evidence="4" type="ORF">HMPREF9698_01159</name>
</gene>
<dbReference type="SUPFAM" id="SSF56752">
    <property type="entry name" value="D-aminoacid aminotransferase-like PLP-dependent enzymes"/>
    <property type="match status" value="1"/>
</dbReference>
<dbReference type="InterPro" id="IPR036038">
    <property type="entry name" value="Aminotransferase-like"/>
</dbReference>
<evidence type="ECO:0000256" key="3">
    <source>
        <dbReference type="ARBA" id="ARBA00022898"/>
    </source>
</evidence>
<dbReference type="HOGENOM" id="CLU_020844_2_0_9"/>
<evidence type="ECO:0000256" key="2">
    <source>
        <dbReference type="ARBA" id="ARBA00009320"/>
    </source>
</evidence>
<dbReference type="EMBL" id="AGXA01000021">
    <property type="protein sequence ID" value="EKU93411.1"/>
    <property type="molecule type" value="Genomic_DNA"/>
</dbReference>
<dbReference type="Gene3D" id="3.30.470.10">
    <property type="match status" value="1"/>
</dbReference>
<keyword evidence="3" id="KW-0663">Pyridoxal phosphate</keyword>
<comment type="cofactor">
    <cofactor evidence="1">
        <name>pyridoxal 5'-phosphate</name>
        <dbReference type="ChEBI" id="CHEBI:597326"/>
    </cofactor>
</comment>
<dbReference type="GO" id="GO:0005829">
    <property type="term" value="C:cytosol"/>
    <property type="evidence" value="ECO:0007669"/>
    <property type="project" value="TreeGrafter"/>
</dbReference>
<reference evidence="4 5" key="1">
    <citation type="submission" date="2012-09" db="EMBL/GenBank/DDBJ databases">
        <title>The Genome Sequence of Alloiococcus otitis ATCC 51267.</title>
        <authorList>
            <consortium name="The Broad Institute Genome Sequencing Platform"/>
            <person name="Earl A."/>
            <person name="Ward D."/>
            <person name="Feldgarden M."/>
            <person name="Gevers D."/>
            <person name="Huys G."/>
            <person name="Walker B."/>
            <person name="Young S.K."/>
            <person name="Zeng Q."/>
            <person name="Gargeya S."/>
            <person name="Fitzgerald M."/>
            <person name="Haas B."/>
            <person name="Abouelleil A."/>
            <person name="Alvarado L."/>
            <person name="Arachchi H.M."/>
            <person name="Berlin A.M."/>
            <person name="Chapman S.B."/>
            <person name="Goldberg J."/>
            <person name="Griggs A."/>
            <person name="Gujja S."/>
            <person name="Hansen M."/>
            <person name="Howarth C."/>
            <person name="Imamovic A."/>
            <person name="Larimer J."/>
            <person name="McCowen C."/>
            <person name="Montmayeur A."/>
            <person name="Murphy C."/>
            <person name="Neiman D."/>
            <person name="Pearson M."/>
            <person name="Priest M."/>
            <person name="Roberts A."/>
            <person name="Saif S."/>
            <person name="Shea T."/>
            <person name="Sisk P."/>
            <person name="Sykes S."/>
            <person name="Wortman J."/>
            <person name="Nusbaum C."/>
            <person name="Birren B."/>
        </authorList>
    </citation>
    <scope>NUCLEOTIDE SEQUENCE [LARGE SCALE GENOMIC DNA]</scope>
    <source>
        <strain evidence="4 5">ATCC 51267</strain>
    </source>
</reference>
<dbReference type="FunFam" id="3.20.10.10:FF:000002">
    <property type="entry name" value="D-alanine aminotransferase"/>
    <property type="match status" value="1"/>
</dbReference>
<dbReference type="Gene3D" id="3.20.10.10">
    <property type="entry name" value="D-amino Acid Aminotransferase, subunit A, domain 2"/>
    <property type="match status" value="1"/>
</dbReference>